<dbReference type="RefSeq" id="WP_008786818.1">
    <property type="nucleotide sequence ID" value="NZ_CP011133.1"/>
</dbReference>
<gene>
    <name evidence="1" type="ORF">F384_26920</name>
</gene>
<geneLocation type="plasmid" evidence="1">
    <name>unnamed</name>
</geneLocation>
<reference evidence="1 2" key="1">
    <citation type="submission" date="2015-03" db="EMBL/GenBank/DDBJ databases">
        <title>Complete genome sequence of Citrobacter amalonaticus Y19.</title>
        <authorList>
            <person name="Park S."/>
        </authorList>
    </citation>
    <scope>NUCLEOTIDE SEQUENCE [LARGE SCALE GENOMIC DNA]</scope>
    <source>
        <strain evidence="1 2">Y19</strain>
        <plasmid evidence="2">Plasmid</plasmid>
    </source>
</reference>
<keyword evidence="1" id="KW-0614">Plasmid</keyword>
<dbReference type="EMBL" id="CP011133">
    <property type="protein sequence ID" value="AKE62188.1"/>
    <property type="molecule type" value="Genomic_DNA"/>
</dbReference>
<accession>A0A0F6RIZ0</accession>
<protein>
    <submittedName>
        <fullName evidence="1">Uncharacterized protein</fullName>
    </submittedName>
</protein>
<dbReference type="KEGG" id="cama:F384_26920"/>
<dbReference type="OrthoDB" id="6625297at2"/>
<organism evidence="1 2">
    <name type="scientific">Citrobacter amalonaticus Y19</name>
    <dbReference type="NCBI Taxonomy" id="1261127"/>
    <lineage>
        <taxon>Bacteria</taxon>
        <taxon>Pseudomonadati</taxon>
        <taxon>Pseudomonadota</taxon>
        <taxon>Gammaproteobacteria</taxon>
        <taxon>Enterobacterales</taxon>
        <taxon>Enterobacteriaceae</taxon>
        <taxon>Citrobacter</taxon>
    </lineage>
</organism>
<proteinExistence type="predicted"/>
<dbReference type="AlphaFoldDB" id="A0A0F6RIZ0"/>
<dbReference type="HOGENOM" id="CLU_1649122_0_0_6"/>
<evidence type="ECO:0000313" key="1">
    <source>
        <dbReference type="EMBL" id="AKE62188.1"/>
    </source>
</evidence>
<evidence type="ECO:0000313" key="2">
    <source>
        <dbReference type="Proteomes" id="UP000034085"/>
    </source>
</evidence>
<sequence>MTNHTNWTGDLTEGATIFIATQNGQFSKCRVESVRDRYFSVEGIEREFDKLNACSVDGLLHSYPDDFESRENFGLCQQKNRLMSLQIDSLSLQQVQHMLAGLELARKRYGFQYRGSKADDTNQKGRLAMSIDDSLHPIQIAYILAGLKLSLLQTEVNHDC</sequence>
<dbReference type="Proteomes" id="UP000034085">
    <property type="component" value="Plasmid"/>
</dbReference>
<dbReference type="PATRIC" id="fig|1261127.3.peg.5587"/>
<name>A0A0F6RIZ0_CITAM</name>